<evidence type="ECO:0000313" key="3">
    <source>
        <dbReference type="Proteomes" id="UP001066276"/>
    </source>
</evidence>
<dbReference type="AlphaFoldDB" id="A0AAV7P0D9"/>
<evidence type="ECO:0000256" key="1">
    <source>
        <dbReference type="SAM" id="MobiDB-lite"/>
    </source>
</evidence>
<organism evidence="2 3">
    <name type="scientific">Pleurodeles waltl</name>
    <name type="common">Iberian ribbed newt</name>
    <dbReference type="NCBI Taxonomy" id="8319"/>
    <lineage>
        <taxon>Eukaryota</taxon>
        <taxon>Metazoa</taxon>
        <taxon>Chordata</taxon>
        <taxon>Craniata</taxon>
        <taxon>Vertebrata</taxon>
        <taxon>Euteleostomi</taxon>
        <taxon>Amphibia</taxon>
        <taxon>Batrachia</taxon>
        <taxon>Caudata</taxon>
        <taxon>Salamandroidea</taxon>
        <taxon>Salamandridae</taxon>
        <taxon>Pleurodelinae</taxon>
        <taxon>Pleurodeles</taxon>
    </lineage>
</organism>
<feature type="region of interest" description="Disordered" evidence="1">
    <location>
        <begin position="192"/>
        <end position="217"/>
    </location>
</feature>
<protein>
    <submittedName>
        <fullName evidence="2">Uncharacterized protein</fullName>
    </submittedName>
</protein>
<evidence type="ECO:0000313" key="2">
    <source>
        <dbReference type="EMBL" id="KAJ1121591.1"/>
    </source>
</evidence>
<keyword evidence="3" id="KW-1185">Reference proteome</keyword>
<dbReference type="Proteomes" id="UP001066276">
    <property type="component" value="Chromosome 7"/>
</dbReference>
<reference evidence="2" key="1">
    <citation type="journal article" date="2022" name="bioRxiv">
        <title>Sequencing and chromosome-scale assembly of the giantPleurodeles waltlgenome.</title>
        <authorList>
            <person name="Brown T."/>
            <person name="Elewa A."/>
            <person name="Iarovenko S."/>
            <person name="Subramanian E."/>
            <person name="Araus A.J."/>
            <person name="Petzold A."/>
            <person name="Susuki M."/>
            <person name="Suzuki K.-i.T."/>
            <person name="Hayashi T."/>
            <person name="Toyoda A."/>
            <person name="Oliveira C."/>
            <person name="Osipova E."/>
            <person name="Leigh N.D."/>
            <person name="Simon A."/>
            <person name="Yun M.H."/>
        </authorList>
    </citation>
    <scope>NUCLEOTIDE SEQUENCE</scope>
    <source>
        <strain evidence="2">20211129_DDA</strain>
        <tissue evidence="2">Liver</tissue>
    </source>
</reference>
<feature type="compositionally biased region" description="Polar residues" evidence="1">
    <location>
        <begin position="1"/>
        <end position="10"/>
    </location>
</feature>
<gene>
    <name evidence="2" type="ORF">NDU88_000112</name>
</gene>
<proteinExistence type="predicted"/>
<sequence>MLVTCTSSETLRLHAPPPQISEEKASPVSLPVISRSLDSPTASCPDPRPGHCPLKTCATTWEKALSLPAISRSLDSPPTATCPDLRGEGHTGVPSSHQPVSGLSNCILPRPQTWSLPSENLCNNLGEGHTGVPSGHQPVSGVTTKWPTEGSAEKTLLPHSAQVASFDASLQPRAPAPHWEHEHLRTTMLPHPPRRWSGSKGGHPLAGWGAVRSDEMA</sequence>
<comment type="caution">
    <text evidence="2">The sequence shown here is derived from an EMBL/GenBank/DDBJ whole genome shotgun (WGS) entry which is preliminary data.</text>
</comment>
<name>A0AAV7P0D9_PLEWA</name>
<dbReference type="EMBL" id="JANPWB010000011">
    <property type="protein sequence ID" value="KAJ1121591.1"/>
    <property type="molecule type" value="Genomic_DNA"/>
</dbReference>
<feature type="region of interest" description="Disordered" evidence="1">
    <location>
        <begin position="1"/>
        <end position="28"/>
    </location>
</feature>
<accession>A0AAV7P0D9</accession>